<keyword evidence="1" id="KW-0175">Coiled coil</keyword>
<dbReference type="PROSITE" id="PS51257">
    <property type="entry name" value="PROKAR_LIPOPROTEIN"/>
    <property type="match status" value="1"/>
</dbReference>
<evidence type="ECO:0000313" key="5">
    <source>
        <dbReference type="Proteomes" id="UP000251002"/>
    </source>
</evidence>
<dbReference type="EMBL" id="QLZR01000010">
    <property type="protein sequence ID" value="RAZ73500.1"/>
    <property type="molecule type" value="Genomic_DNA"/>
</dbReference>
<feature type="chain" id="PRO_5038354495" description="Lipoprotein" evidence="3">
    <location>
        <begin position="20"/>
        <end position="248"/>
    </location>
</feature>
<evidence type="ECO:0000313" key="4">
    <source>
        <dbReference type="EMBL" id="RAZ73500.1"/>
    </source>
</evidence>
<evidence type="ECO:0000256" key="2">
    <source>
        <dbReference type="SAM" id="MobiDB-lite"/>
    </source>
</evidence>
<dbReference type="Proteomes" id="UP000251002">
    <property type="component" value="Unassembled WGS sequence"/>
</dbReference>
<sequence length="248" mass="28379">MKKWMLSSFLLMSITILGACGSDGGTASESESKEEDVFTEEDIEKAEEMIEFLETKMEEFESTANTSIENGDIKVGDNDRLIEEVQNLGQEIVVQPFLDKYPNSMISRNESENIIPITIETDSSESCALGNCTYEEIKVLELNYDFKDHQEYHSDIFGITQLMVENIETVSKISEEREETEIRFVKTEGNDLVITSIPHLQVQTLYLDEYDQEFESIKTSVPESEVEAEQAEYKEEVEETLSKFPELQ</sequence>
<evidence type="ECO:0000256" key="1">
    <source>
        <dbReference type="SAM" id="Coils"/>
    </source>
</evidence>
<comment type="caution">
    <text evidence="4">The sequence shown here is derived from an EMBL/GenBank/DDBJ whole genome shotgun (WGS) entry which is preliminary data.</text>
</comment>
<evidence type="ECO:0000256" key="3">
    <source>
        <dbReference type="SAM" id="SignalP"/>
    </source>
</evidence>
<feature type="coiled-coil region" evidence="1">
    <location>
        <begin position="36"/>
        <end position="70"/>
    </location>
</feature>
<keyword evidence="5" id="KW-1185">Reference proteome</keyword>
<protein>
    <recommendedName>
        <fullName evidence="6">Lipoprotein</fullName>
    </recommendedName>
</protein>
<organism evidence="4 5">
    <name type="scientific">Planococcus halotolerans</name>
    <dbReference type="NCBI Taxonomy" id="2233542"/>
    <lineage>
        <taxon>Bacteria</taxon>
        <taxon>Bacillati</taxon>
        <taxon>Bacillota</taxon>
        <taxon>Bacilli</taxon>
        <taxon>Bacillales</taxon>
        <taxon>Caryophanaceae</taxon>
        <taxon>Planococcus</taxon>
    </lineage>
</organism>
<accession>A0A365KK32</accession>
<gene>
    <name evidence="4" type="ORF">DP120_17370</name>
</gene>
<feature type="signal peptide" evidence="3">
    <location>
        <begin position="1"/>
        <end position="19"/>
    </location>
</feature>
<proteinExistence type="predicted"/>
<name>A0A365KK32_9BACL</name>
<keyword evidence="3" id="KW-0732">Signal</keyword>
<reference evidence="4 5" key="1">
    <citation type="submission" date="2018-06" db="EMBL/GenBank/DDBJ databases">
        <title>The draft genome sequences of strains SCU63 and S1.</title>
        <authorList>
            <person name="Gan L."/>
        </authorList>
    </citation>
    <scope>NUCLEOTIDE SEQUENCE [LARGE SCALE GENOMIC DNA]</scope>
    <source>
        <strain evidence="4 5">SCU63</strain>
    </source>
</reference>
<dbReference type="AlphaFoldDB" id="A0A365KK32"/>
<evidence type="ECO:0008006" key="6">
    <source>
        <dbReference type="Google" id="ProtNLM"/>
    </source>
</evidence>
<feature type="region of interest" description="Disordered" evidence="2">
    <location>
        <begin position="218"/>
        <end position="248"/>
    </location>
</feature>
<dbReference type="RefSeq" id="WP_112224897.1">
    <property type="nucleotide sequence ID" value="NZ_QLZR01000010.1"/>
</dbReference>
<feature type="compositionally biased region" description="Acidic residues" evidence="2">
    <location>
        <begin position="224"/>
        <end position="239"/>
    </location>
</feature>